<dbReference type="InterPro" id="IPR051531">
    <property type="entry name" value="N-acetyltransferase"/>
</dbReference>
<dbReference type="InterPro" id="IPR016181">
    <property type="entry name" value="Acyl_CoA_acyltransferase"/>
</dbReference>
<reference evidence="4" key="1">
    <citation type="submission" date="2016-10" db="EMBL/GenBank/DDBJ databases">
        <authorList>
            <person name="Varghese N."/>
            <person name="Submissions S."/>
        </authorList>
    </citation>
    <scope>NUCLEOTIDE SEQUENCE [LARGE SCALE GENOMIC DNA]</scope>
    <source>
        <strain evidence="4">IMMIB L-1606</strain>
    </source>
</reference>
<proteinExistence type="predicted"/>
<dbReference type="PANTHER" id="PTHR43792">
    <property type="entry name" value="GNAT FAMILY, PUTATIVE (AFU_ORTHOLOGUE AFUA_3G00765)-RELATED-RELATED"/>
    <property type="match status" value="1"/>
</dbReference>
<dbReference type="EMBL" id="LT629779">
    <property type="protein sequence ID" value="SDT54109.1"/>
    <property type="molecule type" value="Genomic_DNA"/>
</dbReference>
<evidence type="ECO:0000259" key="2">
    <source>
        <dbReference type="PROSITE" id="PS51186"/>
    </source>
</evidence>
<dbReference type="RefSeq" id="WP_231994344.1">
    <property type="nucleotide sequence ID" value="NZ_LT629779.1"/>
</dbReference>
<organism evidence="3 4">
    <name type="scientific">Pseudarthrobacter equi</name>
    <dbReference type="NCBI Taxonomy" id="728066"/>
    <lineage>
        <taxon>Bacteria</taxon>
        <taxon>Bacillati</taxon>
        <taxon>Actinomycetota</taxon>
        <taxon>Actinomycetes</taxon>
        <taxon>Micrococcales</taxon>
        <taxon>Micrococcaceae</taxon>
        <taxon>Pseudarthrobacter</taxon>
    </lineage>
</organism>
<feature type="domain" description="N-acetyltransferase" evidence="2">
    <location>
        <begin position="13"/>
        <end position="176"/>
    </location>
</feature>
<evidence type="ECO:0000256" key="1">
    <source>
        <dbReference type="SAM" id="MobiDB-lite"/>
    </source>
</evidence>
<dbReference type="PROSITE" id="PS51186">
    <property type="entry name" value="GNAT"/>
    <property type="match status" value="1"/>
</dbReference>
<dbReference type="GO" id="GO:0016747">
    <property type="term" value="F:acyltransferase activity, transferring groups other than amino-acyl groups"/>
    <property type="evidence" value="ECO:0007669"/>
    <property type="project" value="InterPro"/>
</dbReference>
<sequence length="208" mass="22603">MPDIALPIRTGRLVLRRFEAGDLEAFHAYHSLAETARFLPGPAKSYTKSMESVGKYANFVYEKEGDWLCLAIEAAGEPGLLGEVVLKWLPGRGQAEVGWSMAPQARGKGYATEAAAAVLDLGFGELGLRRIEARLDELNTASAALCQRLGMRLEGRHVDKWFYKDQWATEMIYAVLADEWRAGGRRAGDVPASADRPAATAGIPTPGP</sequence>
<dbReference type="InterPro" id="IPR000182">
    <property type="entry name" value="GNAT_dom"/>
</dbReference>
<keyword evidence="4" id="KW-1185">Reference proteome</keyword>
<dbReference type="SUPFAM" id="SSF55729">
    <property type="entry name" value="Acyl-CoA N-acyltransferases (Nat)"/>
    <property type="match status" value="1"/>
</dbReference>
<feature type="region of interest" description="Disordered" evidence="1">
    <location>
        <begin position="186"/>
        <end position="208"/>
    </location>
</feature>
<gene>
    <name evidence="3" type="ORF">SAMN04489743_3482</name>
</gene>
<dbReference type="Gene3D" id="3.40.630.30">
    <property type="match status" value="1"/>
</dbReference>
<dbReference type="Pfam" id="PF13302">
    <property type="entry name" value="Acetyltransf_3"/>
    <property type="match status" value="1"/>
</dbReference>
<keyword evidence="3" id="KW-0808">Transferase</keyword>
<dbReference type="AlphaFoldDB" id="A0A1H2B866"/>
<name>A0A1H2B866_9MICC</name>
<dbReference type="PANTHER" id="PTHR43792:SF1">
    <property type="entry name" value="N-ACETYLTRANSFERASE DOMAIN-CONTAINING PROTEIN"/>
    <property type="match status" value="1"/>
</dbReference>
<accession>A0A1H2B866</accession>
<evidence type="ECO:0000313" key="4">
    <source>
        <dbReference type="Proteomes" id="UP000198751"/>
    </source>
</evidence>
<evidence type="ECO:0000313" key="3">
    <source>
        <dbReference type="EMBL" id="SDT54109.1"/>
    </source>
</evidence>
<dbReference type="Proteomes" id="UP000198751">
    <property type="component" value="Chromosome I"/>
</dbReference>
<protein>
    <submittedName>
        <fullName evidence="3">Protein N-acetyltransferase, RimJ/RimL family</fullName>
    </submittedName>
</protein>
<feature type="compositionally biased region" description="Low complexity" evidence="1">
    <location>
        <begin position="197"/>
        <end position="208"/>
    </location>
</feature>